<protein>
    <submittedName>
        <fullName evidence="1">Uncharacterized protein</fullName>
    </submittedName>
</protein>
<name>A0ABN0BUJ1_9LIST</name>
<organism evidence="1 2">
    <name type="scientific">Listeria marthii FSL S4-120</name>
    <dbReference type="NCBI Taxonomy" id="702457"/>
    <lineage>
        <taxon>Bacteria</taxon>
        <taxon>Bacillati</taxon>
        <taxon>Bacillota</taxon>
        <taxon>Bacilli</taxon>
        <taxon>Bacillales</taxon>
        <taxon>Listeriaceae</taxon>
        <taxon>Listeria</taxon>
    </lineage>
</organism>
<gene>
    <name evidence="1" type="ORF">NT05LM_2959</name>
</gene>
<accession>A0ABN0BUJ1</accession>
<comment type="caution">
    <text evidence="1">The sequence shown here is derived from an EMBL/GenBank/DDBJ whole genome shotgun (WGS) entry which is preliminary data.</text>
</comment>
<sequence>MYQAGIFWRKVVKCDLNTIIAIPLSYKPFDSKGFRHIQEDLPFYKEPKII</sequence>
<keyword evidence="2" id="KW-1185">Reference proteome</keyword>
<dbReference type="Proteomes" id="UP000003412">
    <property type="component" value="Chromosome"/>
</dbReference>
<dbReference type="EMBL" id="ADXF01000985">
    <property type="protein sequence ID" value="EFR86646.1"/>
    <property type="molecule type" value="Genomic_DNA"/>
</dbReference>
<evidence type="ECO:0000313" key="1">
    <source>
        <dbReference type="EMBL" id="EFR86646.1"/>
    </source>
</evidence>
<evidence type="ECO:0000313" key="2">
    <source>
        <dbReference type="Proteomes" id="UP000003412"/>
    </source>
</evidence>
<proteinExistence type="predicted"/>
<reference evidence="1 2" key="1">
    <citation type="journal article" date="2010" name="Microbiol. Resour. Announc.">
        <title>Comparative genomics of the bacterial genus Listeria: Genome evolution is characterized by limited gene acquisition and limited gene loss.</title>
        <authorList>
            <person name="den Bakker H.C."/>
            <person name="Cummings C.A."/>
            <person name="Ferreira V."/>
            <person name="Vatta P."/>
            <person name="Orsi R.H."/>
            <person name="Degoricija L."/>
            <person name="Barker M."/>
            <person name="Petrauskene O."/>
            <person name="Furtado M.R."/>
            <person name="Wiedmann M."/>
        </authorList>
    </citation>
    <scope>NUCLEOTIDE SEQUENCE [LARGE SCALE GENOMIC DNA]</scope>
    <source>
        <strain evidence="1 2">FSL S4-120</strain>
    </source>
</reference>